<feature type="transmembrane region" description="Helical" evidence="2">
    <location>
        <begin position="312"/>
        <end position="331"/>
    </location>
</feature>
<dbReference type="PANTHER" id="PTHR36714:SF1">
    <property type="entry name" value="T23E23.1"/>
    <property type="match status" value="1"/>
</dbReference>
<accession>A0A7C9CI23</accession>
<feature type="compositionally biased region" description="Polar residues" evidence="1">
    <location>
        <begin position="1"/>
        <end position="10"/>
    </location>
</feature>
<reference evidence="3" key="1">
    <citation type="journal article" date="2013" name="J. Plant Res.">
        <title>Effect of fungi and light on seed germination of three Opuntia species from semiarid lands of central Mexico.</title>
        <authorList>
            <person name="Delgado-Sanchez P."/>
            <person name="Jimenez-Bremont J.F."/>
            <person name="Guerrero-Gonzalez Mde L."/>
            <person name="Flores J."/>
        </authorList>
    </citation>
    <scope>NUCLEOTIDE SEQUENCE</scope>
    <source>
        <tissue evidence="3">Cladode</tissue>
    </source>
</reference>
<reference evidence="3" key="2">
    <citation type="submission" date="2020-07" db="EMBL/GenBank/DDBJ databases">
        <authorList>
            <person name="Vera ALvarez R."/>
            <person name="Arias-Moreno D.M."/>
            <person name="Jimenez-Jacinto V."/>
            <person name="Jimenez-Bremont J.F."/>
            <person name="Swaminathan K."/>
            <person name="Moose S.P."/>
            <person name="Guerrero-Gonzalez M.L."/>
            <person name="Marino-Ramirez L."/>
            <person name="Landsman D."/>
            <person name="Rodriguez-Kessler M."/>
            <person name="Delgado-Sanchez P."/>
        </authorList>
    </citation>
    <scope>NUCLEOTIDE SEQUENCE</scope>
    <source>
        <tissue evidence="3">Cladode</tissue>
    </source>
</reference>
<protein>
    <submittedName>
        <fullName evidence="3">Uncharacterized protein</fullName>
    </submittedName>
</protein>
<feature type="transmembrane region" description="Helical" evidence="2">
    <location>
        <begin position="137"/>
        <end position="156"/>
    </location>
</feature>
<feature type="transmembrane region" description="Helical" evidence="2">
    <location>
        <begin position="249"/>
        <end position="271"/>
    </location>
</feature>
<dbReference type="PANTHER" id="PTHR36714">
    <property type="entry name" value="T23E23.1"/>
    <property type="match status" value="1"/>
</dbReference>
<keyword evidence="2" id="KW-0812">Transmembrane</keyword>
<dbReference type="AlphaFoldDB" id="A0A7C9CI23"/>
<feature type="transmembrane region" description="Helical" evidence="2">
    <location>
        <begin position="78"/>
        <end position="96"/>
    </location>
</feature>
<evidence type="ECO:0000256" key="2">
    <source>
        <dbReference type="SAM" id="Phobius"/>
    </source>
</evidence>
<dbReference type="EMBL" id="GISG01022018">
    <property type="protein sequence ID" value="MBA4618781.1"/>
    <property type="molecule type" value="Transcribed_RNA"/>
</dbReference>
<proteinExistence type="predicted"/>
<feature type="region of interest" description="Disordered" evidence="1">
    <location>
        <begin position="1"/>
        <end position="35"/>
    </location>
</feature>
<evidence type="ECO:0000256" key="1">
    <source>
        <dbReference type="SAM" id="MobiDB-lite"/>
    </source>
</evidence>
<sequence>MKNKTCSSEKITMDSEADQPLLQPHEQEKQEPNFQTKSPEMGFHLKARFGQVILNLKQLKSLEILQAAIQIFTSNMKYMLLMVFSAIPFFIFMVFFEIELQKAVYVSHSLLKPVSHYYYDSYSLSYVYDDISNRGRAVLHLVLELCALHLVVYPLLELLSSSVIIKIAAKVYAAEKESSLKEVIPDILSHMNVTLKGCLSTSFWVQLLSTSTLVGLFWIVANYVLISGWKNWLSYYYYYDHYSYMEPEVLMNPLSALLHALAFFAVLYKYLDWSALWNMGMVISVMEEETGIEALEMSSYYAKRCRRTGFDLMLGFFAYGTVLRVPCMVVIGKLDAGVGGVMVTAIAVGFVCLGNLVKWIALVLYFYDCKAQTLQKKVDEEVGKGHDAC</sequence>
<organism evidence="3">
    <name type="scientific">Opuntia streptacantha</name>
    <name type="common">Prickly pear cactus</name>
    <name type="synonym">Opuntia cardona</name>
    <dbReference type="NCBI Taxonomy" id="393608"/>
    <lineage>
        <taxon>Eukaryota</taxon>
        <taxon>Viridiplantae</taxon>
        <taxon>Streptophyta</taxon>
        <taxon>Embryophyta</taxon>
        <taxon>Tracheophyta</taxon>
        <taxon>Spermatophyta</taxon>
        <taxon>Magnoliopsida</taxon>
        <taxon>eudicotyledons</taxon>
        <taxon>Gunneridae</taxon>
        <taxon>Pentapetalae</taxon>
        <taxon>Caryophyllales</taxon>
        <taxon>Cactineae</taxon>
        <taxon>Cactaceae</taxon>
        <taxon>Opuntioideae</taxon>
        <taxon>Opuntia</taxon>
    </lineage>
</organism>
<keyword evidence="2" id="KW-0472">Membrane</keyword>
<feature type="transmembrane region" description="Helical" evidence="2">
    <location>
        <begin position="343"/>
        <end position="367"/>
    </location>
</feature>
<feature type="transmembrane region" description="Helical" evidence="2">
    <location>
        <begin position="203"/>
        <end position="229"/>
    </location>
</feature>
<keyword evidence="2" id="KW-1133">Transmembrane helix</keyword>
<evidence type="ECO:0000313" key="3">
    <source>
        <dbReference type="EMBL" id="MBA4618781.1"/>
    </source>
</evidence>
<name>A0A7C9CI23_OPUST</name>